<dbReference type="Proteomes" id="UP000295560">
    <property type="component" value="Unassembled WGS sequence"/>
</dbReference>
<name>A0A4R1HGI0_PSEEN</name>
<dbReference type="RefSeq" id="WP_132430025.1">
    <property type="nucleotide sequence ID" value="NZ_SMFZ01000002.1"/>
</dbReference>
<evidence type="ECO:0000313" key="2">
    <source>
        <dbReference type="EMBL" id="TCK21257.1"/>
    </source>
</evidence>
<comment type="caution">
    <text evidence="2">The sequence shown here is derived from an EMBL/GenBank/DDBJ whole genome shotgun (WGS) entry which is preliminary data.</text>
</comment>
<sequence>MTDGADDRGPEPSFDPASDMAPGGPRAKSRGCRCSVLANAAFRSGQSDEPAVDPRCEMHARH</sequence>
<dbReference type="OrthoDB" id="3579248at2"/>
<evidence type="ECO:0000313" key="3">
    <source>
        <dbReference type="Proteomes" id="UP000295560"/>
    </source>
</evidence>
<feature type="compositionally biased region" description="Basic and acidic residues" evidence="1">
    <location>
        <begin position="52"/>
        <end position="62"/>
    </location>
</feature>
<gene>
    <name evidence="2" type="ORF">EV378_5237</name>
</gene>
<evidence type="ECO:0000256" key="1">
    <source>
        <dbReference type="SAM" id="MobiDB-lite"/>
    </source>
</evidence>
<organism evidence="2 3">
    <name type="scientific">Pseudonocardia endophytica</name>
    <dbReference type="NCBI Taxonomy" id="401976"/>
    <lineage>
        <taxon>Bacteria</taxon>
        <taxon>Bacillati</taxon>
        <taxon>Actinomycetota</taxon>
        <taxon>Actinomycetes</taxon>
        <taxon>Pseudonocardiales</taxon>
        <taxon>Pseudonocardiaceae</taxon>
        <taxon>Pseudonocardia</taxon>
    </lineage>
</organism>
<keyword evidence="3" id="KW-1185">Reference proteome</keyword>
<feature type="region of interest" description="Disordered" evidence="1">
    <location>
        <begin position="1"/>
        <end position="62"/>
    </location>
</feature>
<feature type="compositionally biased region" description="Basic and acidic residues" evidence="1">
    <location>
        <begin position="1"/>
        <end position="10"/>
    </location>
</feature>
<protein>
    <submittedName>
        <fullName evidence="2">Uncharacterized protein</fullName>
    </submittedName>
</protein>
<dbReference type="AlphaFoldDB" id="A0A4R1HGI0"/>
<proteinExistence type="predicted"/>
<reference evidence="2 3" key="1">
    <citation type="submission" date="2019-03" db="EMBL/GenBank/DDBJ databases">
        <title>Sequencing the genomes of 1000 actinobacteria strains.</title>
        <authorList>
            <person name="Klenk H.-P."/>
        </authorList>
    </citation>
    <scope>NUCLEOTIDE SEQUENCE [LARGE SCALE GENOMIC DNA]</scope>
    <source>
        <strain evidence="2 3">DSM 44969</strain>
    </source>
</reference>
<dbReference type="EMBL" id="SMFZ01000002">
    <property type="protein sequence ID" value="TCK21257.1"/>
    <property type="molecule type" value="Genomic_DNA"/>
</dbReference>
<accession>A0A4R1HGI0</accession>